<proteinExistence type="predicted"/>
<evidence type="ECO:0000313" key="1">
    <source>
        <dbReference type="EMBL" id="KAA6401423.1"/>
    </source>
</evidence>
<comment type="caution">
    <text evidence="1">The sequence shown here is derived from an EMBL/GenBank/DDBJ whole genome shotgun (WGS) entry which is preliminary data.</text>
</comment>
<dbReference type="EMBL" id="SNRW01000391">
    <property type="protein sequence ID" value="KAA6401423.1"/>
    <property type="molecule type" value="Genomic_DNA"/>
</dbReference>
<dbReference type="Proteomes" id="UP000324800">
    <property type="component" value="Unassembled WGS sequence"/>
</dbReference>
<accession>A0A5J4X2Z9</accession>
<protein>
    <recommendedName>
        <fullName evidence="3">DNA-directed DNA polymerase</fullName>
    </recommendedName>
</protein>
<gene>
    <name evidence="1" type="ORF">EZS28_003052</name>
</gene>
<evidence type="ECO:0008006" key="3">
    <source>
        <dbReference type="Google" id="ProtNLM"/>
    </source>
</evidence>
<dbReference type="AlphaFoldDB" id="A0A5J4X2Z9"/>
<sequence>MDFGSIWQTTQSTHSKTGIRNDFSYHYYKSSLENSHKNYPIIIRNNVSLKLFKDRIHDMIYEDQSPLHQESNTRKVALYSFVIIVYELPLGTKLRHEVQWFNQHDYTRSIDCDYNICWFIAASFQLHPEINNYKSRIANAIELFLQFHDQVHKAEGKLSKQQKQLPKDYEGFNQDTDLEKFQQCFKLNVMTYEYDNSEKQFNKTNEYIVNQDYKTTHILLASLSIQGDENPQVLAMFIKDIDRVVGGYLCKKCNQKLFNRASDNFSRDFKTHLESCKGPDQQKHPKLDKLAQSFMPYLKSNKTIQKLFATGKIKLFPKNLEQGVNNILQPTENYMCVDAETVEDRTQDDEAKGQASEQIYAQLKPLSIVIGSTTQQKQVTNTHTDYQFELVFKDVLTFIPLTTLDNFVHKYGNGTKLTKGKFPHGSFNTSNVNQFLSSTELFDHKDFYNQTSRKNISDKEYQEYVDNFDTVGGIKDASLDANGNRKFEDRWSYLKYYNIRDVESNSIKYNYAWEDFDINGDYNIETDHFNQMITNKCCYCQAKFTNVNMPTLERSDNNIAHTKDNCKLACQLCNSTRSNKDADVAKLMIQMYKYAIVKNLPMTIDDEEVYWFLRKSIHGGLSQWQDVYGWRITEHIKIREANDQDYRDTKRKEMMNIINSKDRFSEEKGQLFIVSVKGHIDKVHINEHINFPPIWRKRTYKTDEKTIGKFTYEKQIVLFIKHTAFKSFVEVIAEKRQQAMREGYQAKQLYFKNIVNSSYGADGQNNEKFDKIGIYNKQQSYQKQLNKGFTNIRKICDDRYLVSINPNSFSAHKCLQESIFTQDNSKFWYLCFIYFFLYKCIDMNRVHFCCMDTDSMYLAISGSTIEGYKQQFKHVIKDQQFWDDHFKEWLPWEGCSIAEEKKLLGCAIESQRESIICLAPKCYSAIDGEVDDVIRMKGVNEKNSVPVTQIQLKNGVMSMIKIIKSALTGVVDKMIVIDSDISKDQSYPCAPQTYGVEAASYQYSQSERSKDYI</sequence>
<name>A0A5J4X2Z9_9EUKA</name>
<reference evidence="1 2" key="1">
    <citation type="submission" date="2019-03" db="EMBL/GenBank/DDBJ databases">
        <title>Single cell metagenomics reveals metabolic interactions within the superorganism composed of flagellate Streblomastix strix and complex community of Bacteroidetes bacteria on its surface.</title>
        <authorList>
            <person name="Treitli S.C."/>
            <person name="Kolisko M."/>
            <person name="Husnik F."/>
            <person name="Keeling P."/>
            <person name="Hampl V."/>
        </authorList>
    </citation>
    <scope>NUCLEOTIDE SEQUENCE [LARGE SCALE GENOMIC DNA]</scope>
    <source>
        <strain evidence="1">ST1C</strain>
    </source>
</reference>
<evidence type="ECO:0000313" key="2">
    <source>
        <dbReference type="Proteomes" id="UP000324800"/>
    </source>
</evidence>
<dbReference type="SUPFAM" id="SSF56672">
    <property type="entry name" value="DNA/RNA polymerases"/>
    <property type="match status" value="1"/>
</dbReference>
<organism evidence="1 2">
    <name type="scientific">Streblomastix strix</name>
    <dbReference type="NCBI Taxonomy" id="222440"/>
    <lineage>
        <taxon>Eukaryota</taxon>
        <taxon>Metamonada</taxon>
        <taxon>Preaxostyla</taxon>
        <taxon>Oxymonadida</taxon>
        <taxon>Streblomastigidae</taxon>
        <taxon>Streblomastix</taxon>
    </lineage>
</organism>
<dbReference type="InterPro" id="IPR043502">
    <property type="entry name" value="DNA/RNA_pol_sf"/>
</dbReference>